<dbReference type="GO" id="GO:0005975">
    <property type="term" value="P:carbohydrate metabolic process"/>
    <property type="evidence" value="ECO:0007669"/>
    <property type="project" value="InterPro"/>
</dbReference>
<keyword evidence="12" id="KW-0472">Membrane</keyword>
<dbReference type="GO" id="GO:0005509">
    <property type="term" value="F:calcium ion binding"/>
    <property type="evidence" value="ECO:0007669"/>
    <property type="project" value="InterPro"/>
</dbReference>
<dbReference type="PANTHER" id="PTHR11742:SF55">
    <property type="entry name" value="ENDOPLASMIC RETICULUM MANNOSYL-OLIGOSACCHARIDE 1,2-ALPHA-MANNOSIDASE"/>
    <property type="match status" value="1"/>
</dbReference>
<comment type="catalytic activity">
    <reaction evidence="9">
        <text>N(4)-(alpha-D-Man-(1-&gt;2)-alpha-D-Man-(1-&gt;2)-alpha-D-Man-(1-&gt;3)-[alpha-D-Man-(1-&gt;3)-[alpha-D-Man-(1-&gt;2)-alpha-D-Man-(1-&gt;6)]-alpha-D-Man-(1-&gt;6)]-beta-D-Man-(1-&gt;4)-beta-D-GlcNAc-(1-&gt;4)-beta-D-GlcNAc)-L-asparaginyl-[protein] (N-glucan mannose isomer 8A1,2,3B1,3) + 3 H2O = N(4)-(alpha-D-Man-(1-&gt;3)-[alpha-D-Man-(1-&gt;3)-[alpha-D-Man-(1-&gt;6)]-alpha-D-Man-(1-&gt;6)]-beta-D-Man-(1-&gt;4)-beta-D-GlcNAc-(1-&gt;4)-beta-D-GlcNAc)-L-asparaginyl-[protein] (N-glucan mannose isomer 5A1,2) + 3 beta-D-mannose</text>
        <dbReference type="Rhea" id="RHEA:56028"/>
        <dbReference type="Rhea" id="RHEA-COMP:14358"/>
        <dbReference type="Rhea" id="RHEA-COMP:14367"/>
        <dbReference type="ChEBI" id="CHEBI:15377"/>
        <dbReference type="ChEBI" id="CHEBI:28563"/>
        <dbReference type="ChEBI" id="CHEBI:59087"/>
        <dbReference type="ChEBI" id="CHEBI:60628"/>
        <dbReference type="EC" id="3.2.1.113"/>
    </reaction>
</comment>
<dbReference type="PANTHER" id="PTHR11742">
    <property type="entry name" value="MANNOSYL-OLIGOSACCHARIDE ALPHA-1,2-MANNOSIDASE-RELATED"/>
    <property type="match status" value="1"/>
</dbReference>
<protein>
    <recommendedName>
        <fullName evidence="4">mannosyl-oligosaccharide 1,2-alpha-mannosidase</fullName>
        <ecNumber evidence="4">3.2.1.113</ecNumber>
    </recommendedName>
</protein>
<dbReference type="SUPFAM" id="SSF48225">
    <property type="entry name" value="Seven-hairpin glycosidases"/>
    <property type="match status" value="1"/>
</dbReference>
<keyword evidence="12" id="KW-0812">Transmembrane</keyword>
<evidence type="ECO:0000256" key="5">
    <source>
        <dbReference type="ARBA" id="ARBA00022723"/>
    </source>
</evidence>
<dbReference type="Pfam" id="PF01532">
    <property type="entry name" value="Glyco_hydro_47"/>
    <property type="match status" value="1"/>
</dbReference>
<organism evidence="13 14">
    <name type="scientific">Clohesyomyces aquaticus</name>
    <dbReference type="NCBI Taxonomy" id="1231657"/>
    <lineage>
        <taxon>Eukaryota</taxon>
        <taxon>Fungi</taxon>
        <taxon>Dikarya</taxon>
        <taxon>Ascomycota</taxon>
        <taxon>Pezizomycotina</taxon>
        <taxon>Dothideomycetes</taxon>
        <taxon>Pleosporomycetidae</taxon>
        <taxon>Pleosporales</taxon>
        <taxon>Lindgomycetaceae</taxon>
        <taxon>Clohesyomyces</taxon>
    </lineage>
</organism>
<keyword evidence="6" id="KW-0378">Hydrolase</keyword>
<comment type="similarity">
    <text evidence="3">Belongs to the glycosyl hydrolase 47 family.</text>
</comment>
<feature type="transmembrane region" description="Helical" evidence="12">
    <location>
        <begin position="33"/>
        <end position="52"/>
    </location>
</feature>
<keyword evidence="5" id="KW-0479">Metal-binding</keyword>
<comment type="cofactor">
    <cofactor evidence="1">
        <name>Ca(2+)</name>
        <dbReference type="ChEBI" id="CHEBI:29108"/>
    </cofactor>
</comment>
<keyword evidence="12" id="KW-1133">Transmembrane helix</keyword>
<keyword evidence="7" id="KW-0106">Calcium</keyword>
<name>A0A1Y1ZWV5_9PLEO</name>
<dbReference type="AlphaFoldDB" id="A0A1Y1ZWV5"/>
<dbReference type="EMBL" id="MCFA01000031">
    <property type="protein sequence ID" value="ORY14698.1"/>
    <property type="molecule type" value="Genomic_DNA"/>
</dbReference>
<comment type="catalytic activity">
    <reaction evidence="10">
        <text>N(4)-(alpha-D-Man-(1-&gt;2)-alpha-D-Man-(1-&gt;2)-alpha-D-Man-(1-&gt;3)-[alpha-D-Man-(1-&gt;2)-alpha-D-Man-(1-&gt;3)-[alpha-D-Man-(1-&gt;2)-alpha-D-Man-(1-&gt;6)]-alpha-D-Man-(1-&gt;6)]-beta-D-Man-(1-&gt;4)-beta-D-GlcNAc-(1-&gt;4)-beta-D-GlcNAc)-L-asparaginyl-[protein] (N-glucan mannose isomer 9A1,2,3B1,2,3) + 4 H2O = N(4)-(alpha-D-Man-(1-&gt;3)-[alpha-D-Man-(1-&gt;3)-[alpha-D-Man-(1-&gt;6)]-alpha-D-Man-(1-&gt;6)]-beta-D-Man-(1-&gt;4)-beta-D-GlcNAc-(1-&gt;4)-beta-D-GlcNAc)-L-asparaginyl-[protein] (N-glucan mannose isomer 5A1,2) + 4 beta-D-mannose</text>
        <dbReference type="Rhea" id="RHEA:56008"/>
        <dbReference type="Rhea" id="RHEA-COMP:14356"/>
        <dbReference type="Rhea" id="RHEA-COMP:14367"/>
        <dbReference type="ChEBI" id="CHEBI:15377"/>
        <dbReference type="ChEBI" id="CHEBI:28563"/>
        <dbReference type="ChEBI" id="CHEBI:59087"/>
        <dbReference type="ChEBI" id="CHEBI:139493"/>
        <dbReference type="EC" id="3.2.1.113"/>
    </reaction>
</comment>
<evidence type="ECO:0000256" key="6">
    <source>
        <dbReference type="ARBA" id="ARBA00022801"/>
    </source>
</evidence>
<dbReference type="UniPathway" id="UPA00378"/>
<evidence type="ECO:0000256" key="2">
    <source>
        <dbReference type="ARBA" id="ARBA00004922"/>
    </source>
</evidence>
<dbReference type="InterPro" id="IPR050749">
    <property type="entry name" value="Glycosyl_Hydrolase_47"/>
</dbReference>
<dbReference type="GO" id="GO:0005783">
    <property type="term" value="C:endoplasmic reticulum"/>
    <property type="evidence" value="ECO:0007669"/>
    <property type="project" value="TreeGrafter"/>
</dbReference>
<evidence type="ECO:0000256" key="1">
    <source>
        <dbReference type="ARBA" id="ARBA00001913"/>
    </source>
</evidence>
<dbReference type="InterPro" id="IPR001382">
    <property type="entry name" value="Glyco_hydro_47"/>
</dbReference>
<dbReference type="InterPro" id="IPR012341">
    <property type="entry name" value="6hp_glycosidase-like_sf"/>
</dbReference>
<keyword evidence="14" id="KW-1185">Reference proteome</keyword>
<evidence type="ECO:0000256" key="9">
    <source>
        <dbReference type="ARBA" id="ARBA00047669"/>
    </source>
</evidence>
<dbReference type="STRING" id="1231657.A0A1Y1ZWV5"/>
<evidence type="ECO:0000313" key="14">
    <source>
        <dbReference type="Proteomes" id="UP000193144"/>
    </source>
</evidence>
<proteinExistence type="inferred from homology"/>
<evidence type="ECO:0000256" key="4">
    <source>
        <dbReference type="ARBA" id="ARBA00012238"/>
    </source>
</evidence>
<comment type="pathway">
    <text evidence="2">Protein modification; protein glycosylation.</text>
</comment>
<dbReference type="Proteomes" id="UP000193144">
    <property type="component" value="Unassembled WGS sequence"/>
</dbReference>
<evidence type="ECO:0000256" key="3">
    <source>
        <dbReference type="ARBA" id="ARBA00007658"/>
    </source>
</evidence>
<dbReference type="InterPro" id="IPR036026">
    <property type="entry name" value="Seven-hairpin_glycosidases"/>
</dbReference>
<dbReference type="EC" id="3.2.1.113" evidence="4"/>
<evidence type="ECO:0000313" key="13">
    <source>
        <dbReference type="EMBL" id="ORY14698.1"/>
    </source>
</evidence>
<feature type="region of interest" description="Disordered" evidence="11">
    <location>
        <begin position="1"/>
        <end position="23"/>
    </location>
</feature>
<dbReference type="GO" id="GO:0036503">
    <property type="term" value="P:ERAD pathway"/>
    <property type="evidence" value="ECO:0007669"/>
    <property type="project" value="UniProtKB-ARBA"/>
</dbReference>
<evidence type="ECO:0000256" key="8">
    <source>
        <dbReference type="ARBA" id="ARBA00023157"/>
    </source>
</evidence>
<evidence type="ECO:0000256" key="11">
    <source>
        <dbReference type="SAM" id="MobiDB-lite"/>
    </source>
</evidence>
<reference evidence="13 14" key="1">
    <citation type="submission" date="2016-07" db="EMBL/GenBank/DDBJ databases">
        <title>Pervasive Adenine N6-methylation of Active Genes in Fungi.</title>
        <authorList>
            <consortium name="DOE Joint Genome Institute"/>
            <person name="Mondo S.J."/>
            <person name="Dannebaum R.O."/>
            <person name="Kuo R.C."/>
            <person name="Labutti K."/>
            <person name="Haridas S."/>
            <person name="Kuo A."/>
            <person name="Salamov A."/>
            <person name="Ahrendt S.R."/>
            <person name="Lipzen A."/>
            <person name="Sullivan W."/>
            <person name="Andreopoulos W.B."/>
            <person name="Clum A."/>
            <person name="Lindquist E."/>
            <person name="Daum C."/>
            <person name="Ramamoorthy G.K."/>
            <person name="Gryganskyi A."/>
            <person name="Culley D."/>
            <person name="Magnuson J.K."/>
            <person name="James T.Y."/>
            <person name="O'Malley M.A."/>
            <person name="Stajich J.E."/>
            <person name="Spatafora J.W."/>
            <person name="Visel A."/>
            <person name="Grigoriev I.V."/>
        </authorList>
    </citation>
    <scope>NUCLEOTIDE SEQUENCE [LARGE SCALE GENOMIC DNA]</scope>
    <source>
        <strain evidence="13 14">CBS 115471</strain>
    </source>
</reference>
<dbReference type="GO" id="GO:0016020">
    <property type="term" value="C:membrane"/>
    <property type="evidence" value="ECO:0007669"/>
    <property type="project" value="InterPro"/>
</dbReference>
<sequence>MAGPSSPSRKPFGEKSQPSFTYSSPRALRSSRLSLLAAVLAFCVTVFIWLSLKWPKGKNWIGGDKKSKRHSRVAGMHIRDMLGVKISFTPYPKRGSMMSPKALGWIIQNLDDGWIENLTVSKIKMPTLSRRPFAFWVTYSRPIICPLHYQLYLLIETIFTLTKALISLIDFLELMIHLPVSLTPASIQPPAKESDPTLTVEEALVRITKHLMIPTKHGNLNIVAELPSGIGGRLSPKMDHLVRFLPGSIALGATGGLTEAEARRLPSWTTKKAQQMKLARELTSVPNIKEDIRQEVYKDVA</sequence>
<dbReference type="Gene3D" id="1.50.10.10">
    <property type="match status" value="1"/>
</dbReference>
<dbReference type="GO" id="GO:0004571">
    <property type="term" value="F:mannosyl-oligosaccharide 1,2-alpha-mannosidase activity"/>
    <property type="evidence" value="ECO:0007669"/>
    <property type="project" value="UniProtKB-EC"/>
</dbReference>
<evidence type="ECO:0000256" key="10">
    <source>
        <dbReference type="ARBA" id="ARBA00048605"/>
    </source>
</evidence>
<keyword evidence="8" id="KW-1015">Disulfide bond</keyword>
<comment type="caution">
    <text evidence="13">The sequence shown here is derived from an EMBL/GenBank/DDBJ whole genome shotgun (WGS) entry which is preliminary data.</text>
</comment>
<evidence type="ECO:0000256" key="7">
    <source>
        <dbReference type="ARBA" id="ARBA00022837"/>
    </source>
</evidence>
<evidence type="ECO:0000256" key="12">
    <source>
        <dbReference type="SAM" id="Phobius"/>
    </source>
</evidence>
<gene>
    <name evidence="13" type="ORF">BCR34DRAFT_599035</name>
</gene>
<accession>A0A1Y1ZWV5</accession>
<dbReference type="OrthoDB" id="8118055at2759"/>